<dbReference type="EMBL" id="KN831961">
    <property type="protein sequence ID" value="KIO06869.1"/>
    <property type="molecule type" value="Genomic_DNA"/>
</dbReference>
<dbReference type="OrthoDB" id="3270558at2759"/>
<accession>A0A0C3PG11</accession>
<feature type="region of interest" description="Disordered" evidence="1">
    <location>
        <begin position="78"/>
        <end position="148"/>
    </location>
</feature>
<dbReference type="InParanoid" id="A0A0C3PG11"/>
<reference evidence="2 3" key="1">
    <citation type="submission" date="2014-04" db="EMBL/GenBank/DDBJ databases">
        <authorList>
            <consortium name="DOE Joint Genome Institute"/>
            <person name="Kuo A."/>
            <person name="Kohler A."/>
            <person name="Costa M.D."/>
            <person name="Nagy L.G."/>
            <person name="Floudas D."/>
            <person name="Copeland A."/>
            <person name="Barry K.W."/>
            <person name="Cichocki N."/>
            <person name="Veneault-Fourrey C."/>
            <person name="LaButti K."/>
            <person name="Lindquist E.A."/>
            <person name="Lipzen A."/>
            <person name="Lundell T."/>
            <person name="Morin E."/>
            <person name="Murat C."/>
            <person name="Sun H."/>
            <person name="Tunlid A."/>
            <person name="Henrissat B."/>
            <person name="Grigoriev I.V."/>
            <person name="Hibbett D.S."/>
            <person name="Martin F."/>
            <person name="Nordberg H.P."/>
            <person name="Cantor M.N."/>
            <person name="Hua S.X."/>
        </authorList>
    </citation>
    <scope>NUCLEOTIDE SEQUENCE [LARGE SCALE GENOMIC DNA]</scope>
    <source>
        <strain evidence="2 3">Marx 270</strain>
    </source>
</reference>
<evidence type="ECO:0000256" key="1">
    <source>
        <dbReference type="SAM" id="MobiDB-lite"/>
    </source>
</evidence>
<dbReference type="AlphaFoldDB" id="A0A0C3PG11"/>
<name>A0A0C3PG11_PISTI</name>
<proteinExistence type="predicted"/>
<organism evidence="2 3">
    <name type="scientific">Pisolithus tinctorius Marx 270</name>
    <dbReference type="NCBI Taxonomy" id="870435"/>
    <lineage>
        <taxon>Eukaryota</taxon>
        <taxon>Fungi</taxon>
        <taxon>Dikarya</taxon>
        <taxon>Basidiomycota</taxon>
        <taxon>Agaricomycotina</taxon>
        <taxon>Agaricomycetes</taxon>
        <taxon>Agaricomycetidae</taxon>
        <taxon>Boletales</taxon>
        <taxon>Sclerodermatineae</taxon>
        <taxon>Pisolithaceae</taxon>
        <taxon>Pisolithus</taxon>
    </lineage>
</organism>
<reference evidence="3" key="2">
    <citation type="submission" date="2015-01" db="EMBL/GenBank/DDBJ databases">
        <title>Evolutionary Origins and Diversification of the Mycorrhizal Mutualists.</title>
        <authorList>
            <consortium name="DOE Joint Genome Institute"/>
            <consortium name="Mycorrhizal Genomics Consortium"/>
            <person name="Kohler A."/>
            <person name="Kuo A."/>
            <person name="Nagy L.G."/>
            <person name="Floudas D."/>
            <person name="Copeland A."/>
            <person name="Barry K.W."/>
            <person name="Cichocki N."/>
            <person name="Veneault-Fourrey C."/>
            <person name="LaButti K."/>
            <person name="Lindquist E.A."/>
            <person name="Lipzen A."/>
            <person name="Lundell T."/>
            <person name="Morin E."/>
            <person name="Murat C."/>
            <person name="Riley R."/>
            <person name="Ohm R."/>
            <person name="Sun H."/>
            <person name="Tunlid A."/>
            <person name="Henrissat B."/>
            <person name="Grigoriev I.V."/>
            <person name="Hibbett D.S."/>
            <person name="Martin F."/>
        </authorList>
    </citation>
    <scope>NUCLEOTIDE SEQUENCE [LARGE SCALE GENOMIC DNA]</scope>
    <source>
        <strain evidence="3">Marx 270</strain>
    </source>
</reference>
<feature type="region of interest" description="Disordered" evidence="1">
    <location>
        <begin position="512"/>
        <end position="543"/>
    </location>
</feature>
<feature type="compositionally biased region" description="Basic and acidic residues" evidence="1">
    <location>
        <begin position="257"/>
        <end position="270"/>
    </location>
</feature>
<feature type="region of interest" description="Disordered" evidence="1">
    <location>
        <begin position="582"/>
        <end position="601"/>
    </location>
</feature>
<sequence>MLTASFRPPSGGWYVRPPPLQHRGRSRQISAAAKARVASEERRAHLLEQQQQQQPQPSSHPDTMANSLLLQSESVPFSSAAGDACAPPHPTAIESSITIPLPSSPSIVFERSPSPMPDSSAAHSSDSSSSSSLSSDLYDSPPSPPTTLEDQVQVAYALDDIRLAKTLLLKLKGIEVTSDDDPRIDEVRDEDFDVYFVPSGPLALEEADRRAMEETQRKQREWAAKSQRSMRLKACERMWEEEKQRLQADKLAAMRRREQQLAAAEDERRRAAQRQQRYSRARAERYSYSNPTREETPFQYSFMVPTNPSGPTSTRQVVRSPKAAGKQAVTDSPRPTVCFKEVVKCMKGRLFPPDASEQVEDARCIAGLDSLSNNTRHRRRPSARTQLLDNLLQPVEWKGDRRKAQAASAPCRRAAHLSQSVVRDSAPIPSPPSSESLTSMSSPLSSRSNSWFSFGSWRSSCTDVTIPDTQVATPSECSLPVLLPSTHENQRDYHYPRCSFIPISLEESPLTLPRPLQSERQASGDNRNGVVSGERAASSSGRMRQSVLHRVSCSVAGLVEAARHIHPRHVYAALLTVGPLVSANDKSPQHPARQSRRPTGYRAYSGDVKRFVSPDHSITATPVEPVLFIPLVNLAPRSPSCGGLLQNRLSTADAIIIPSPLRPRTPPTMLAYRLRPVANPTVLRLRALQNLMCARGKEWEGRAREGGLGCGKERMLGVAFEGRGRSGLGCEVRFAVA</sequence>
<feature type="region of interest" description="Disordered" evidence="1">
    <location>
        <begin position="257"/>
        <end position="288"/>
    </location>
</feature>
<feature type="region of interest" description="Disordered" evidence="1">
    <location>
        <begin position="1"/>
        <end position="64"/>
    </location>
</feature>
<protein>
    <submittedName>
        <fullName evidence="2">Uncharacterized protein</fullName>
    </submittedName>
</protein>
<feature type="compositionally biased region" description="Basic and acidic residues" evidence="1">
    <location>
        <begin position="37"/>
        <end position="46"/>
    </location>
</feature>
<keyword evidence="3" id="KW-1185">Reference proteome</keyword>
<gene>
    <name evidence="2" type="ORF">M404DRAFT_415956</name>
</gene>
<feature type="region of interest" description="Disordered" evidence="1">
    <location>
        <begin position="403"/>
        <end position="444"/>
    </location>
</feature>
<feature type="compositionally biased region" description="Low complexity" evidence="1">
    <location>
        <begin position="433"/>
        <end position="444"/>
    </location>
</feature>
<dbReference type="Proteomes" id="UP000054217">
    <property type="component" value="Unassembled WGS sequence"/>
</dbReference>
<evidence type="ECO:0000313" key="2">
    <source>
        <dbReference type="EMBL" id="KIO06869.1"/>
    </source>
</evidence>
<dbReference type="HOGENOM" id="CLU_357563_0_0_1"/>
<feature type="compositionally biased region" description="Low complexity" evidence="1">
    <location>
        <begin position="95"/>
        <end position="107"/>
    </location>
</feature>
<feature type="compositionally biased region" description="Low complexity" evidence="1">
    <location>
        <begin position="117"/>
        <end position="140"/>
    </location>
</feature>
<evidence type="ECO:0000313" key="3">
    <source>
        <dbReference type="Proteomes" id="UP000054217"/>
    </source>
</evidence>